<name>A0AAD9NIV5_RIDPI</name>
<dbReference type="Proteomes" id="UP001209878">
    <property type="component" value="Unassembled WGS sequence"/>
</dbReference>
<dbReference type="InterPro" id="IPR010733">
    <property type="entry name" value="DUF1308"/>
</dbReference>
<dbReference type="Pfam" id="PF18474">
    <property type="entry name" value="DUF5614"/>
    <property type="match status" value="1"/>
</dbReference>
<dbReference type="Pfam" id="PF07000">
    <property type="entry name" value="DUF1308"/>
    <property type="match status" value="1"/>
</dbReference>
<gene>
    <name evidence="5" type="ORF">NP493_1011g01002</name>
</gene>
<reference evidence="5" key="1">
    <citation type="journal article" date="2023" name="Mol. Biol. Evol.">
        <title>Third-Generation Sequencing Reveals the Adaptive Role of the Epigenome in Three Deep-Sea Polychaetes.</title>
        <authorList>
            <person name="Perez M."/>
            <person name="Aroh O."/>
            <person name="Sun Y."/>
            <person name="Lan Y."/>
            <person name="Juniper S.K."/>
            <person name="Young C.R."/>
            <person name="Angers B."/>
            <person name="Qian P.Y."/>
        </authorList>
    </citation>
    <scope>NUCLEOTIDE SEQUENCE</scope>
    <source>
        <strain evidence="5">R07B-5</strain>
    </source>
</reference>
<feature type="domain" description="DUF1308" evidence="3">
    <location>
        <begin position="140"/>
        <end position="300"/>
    </location>
</feature>
<dbReference type="PANTHER" id="PTHR13379:SF0">
    <property type="entry name" value="UPF0415 PROTEIN C7ORF25"/>
    <property type="match status" value="1"/>
</dbReference>
<dbReference type="AlphaFoldDB" id="A0AAD9NIV5"/>
<organism evidence="5 6">
    <name type="scientific">Ridgeia piscesae</name>
    <name type="common">Tubeworm</name>
    <dbReference type="NCBI Taxonomy" id="27915"/>
    <lineage>
        <taxon>Eukaryota</taxon>
        <taxon>Metazoa</taxon>
        <taxon>Spiralia</taxon>
        <taxon>Lophotrochozoa</taxon>
        <taxon>Annelida</taxon>
        <taxon>Polychaeta</taxon>
        <taxon>Sedentaria</taxon>
        <taxon>Canalipalpata</taxon>
        <taxon>Sabellida</taxon>
        <taxon>Siboglinidae</taxon>
        <taxon>Ridgeia</taxon>
    </lineage>
</organism>
<dbReference type="PANTHER" id="PTHR13379">
    <property type="entry name" value="UNCHARACTERIZED DUF1308"/>
    <property type="match status" value="1"/>
</dbReference>
<evidence type="ECO:0000313" key="6">
    <source>
        <dbReference type="Proteomes" id="UP001209878"/>
    </source>
</evidence>
<evidence type="ECO:0000259" key="4">
    <source>
        <dbReference type="Pfam" id="PF18474"/>
    </source>
</evidence>
<feature type="region of interest" description="Disordered" evidence="2">
    <location>
        <begin position="89"/>
        <end position="125"/>
    </location>
</feature>
<evidence type="ECO:0000256" key="1">
    <source>
        <dbReference type="ARBA" id="ARBA00006588"/>
    </source>
</evidence>
<dbReference type="EMBL" id="JAODUO010001012">
    <property type="protein sequence ID" value="KAK2171922.1"/>
    <property type="molecule type" value="Genomic_DNA"/>
</dbReference>
<evidence type="ECO:0000256" key="2">
    <source>
        <dbReference type="SAM" id="MobiDB-lite"/>
    </source>
</evidence>
<evidence type="ECO:0000313" key="5">
    <source>
        <dbReference type="EMBL" id="KAK2171922.1"/>
    </source>
</evidence>
<evidence type="ECO:0008006" key="7">
    <source>
        <dbReference type="Google" id="ProtNLM"/>
    </source>
</evidence>
<protein>
    <recommendedName>
        <fullName evidence="7">DUF1308 domain-containing protein</fullName>
    </recommendedName>
</protein>
<evidence type="ECO:0000259" key="3">
    <source>
        <dbReference type="Pfam" id="PF07000"/>
    </source>
</evidence>
<accession>A0AAD9NIV5</accession>
<sequence>MDHADHFLHCRTHHPHEYVEPKVIFHFCQGVTPPLQKALIRLGVSVKGTLQPVCEDVQEKLRDTCPEECPEGECDNDVYCDSAENETVLEPSRQSDGGQPTRMAPSGGQSELTGTSPCKFPSDASSEVADTTVEDSIMTVNLDITTVICLISNLCHGHCNYVFQDAVLNFQAKQERNNAVLPSLHKFMQGKELLISETALRDFHSILATVGGEREKERARELLTRVTVVPDSPSPRTHLLKESGKIKGRPKVIFGTGDHHKAVTMTANTSFARAAANQGVNYVVFVHEPRALTEKKEKTAALLHDVDNTT</sequence>
<comment type="caution">
    <text evidence="5">The sequence shown here is derived from an EMBL/GenBank/DDBJ whole genome shotgun (WGS) entry which is preliminary data.</text>
</comment>
<keyword evidence="6" id="KW-1185">Reference proteome</keyword>
<feature type="domain" description="DUF5614" evidence="4">
    <location>
        <begin position="3"/>
        <end position="60"/>
    </location>
</feature>
<proteinExistence type="inferred from homology"/>
<dbReference type="InterPro" id="IPR041076">
    <property type="entry name" value="DUF5614"/>
</dbReference>
<comment type="similarity">
    <text evidence="1">Belongs to the UPF0415 family.</text>
</comment>
<feature type="compositionally biased region" description="Polar residues" evidence="2">
    <location>
        <begin position="107"/>
        <end position="116"/>
    </location>
</feature>